<dbReference type="SUPFAM" id="SSF56112">
    <property type="entry name" value="Protein kinase-like (PK-like)"/>
    <property type="match status" value="1"/>
</dbReference>
<comment type="similarity">
    <text evidence="18">Belongs to the protein kinase superfamily. Ser/Thr protein kinase family.</text>
</comment>
<comment type="subcellular location">
    <subcellularLocation>
        <location evidence="1">Membrane</location>
        <topology evidence="1">Single-pass type I membrane protein</topology>
    </subcellularLocation>
</comment>
<evidence type="ECO:0000256" key="16">
    <source>
        <dbReference type="ARBA" id="ARBA00047899"/>
    </source>
</evidence>
<keyword evidence="6 21" id="KW-0732">Signal</keyword>
<dbReference type="PANTHER" id="PTHR47976:SF108">
    <property type="entry name" value="G-TYPE LECTIN S-RECEPTOR-LIKE SERINE_THREONINE-PROTEIN KINASE LECRK1"/>
    <property type="match status" value="1"/>
</dbReference>
<dbReference type="PANTHER" id="PTHR47976">
    <property type="entry name" value="G-TYPE LECTIN S-RECEPTOR-LIKE SERINE/THREONINE-PROTEIN KINASE SD2-5"/>
    <property type="match status" value="1"/>
</dbReference>
<evidence type="ECO:0000313" key="25">
    <source>
        <dbReference type="RefSeq" id="XP_021827293.1"/>
    </source>
</evidence>
<keyword evidence="3" id="KW-0245">EGF-like domain</keyword>
<evidence type="ECO:0000256" key="3">
    <source>
        <dbReference type="ARBA" id="ARBA00022536"/>
    </source>
</evidence>
<evidence type="ECO:0000256" key="2">
    <source>
        <dbReference type="ARBA" id="ARBA00022527"/>
    </source>
</evidence>
<evidence type="ECO:0000256" key="9">
    <source>
        <dbReference type="ARBA" id="ARBA00022777"/>
    </source>
</evidence>
<keyword evidence="8 18" id="KW-0547">Nucleotide-binding</keyword>
<evidence type="ECO:0000256" key="1">
    <source>
        <dbReference type="ARBA" id="ARBA00004479"/>
    </source>
</evidence>
<evidence type="ECO:0000256" key="8">
    <source>
        <dbReference type="ARBA" id="ARBA00022741"/>
    </source>
</evidence>
<evidence type="ECO:0000256" key="21">
    <source>
        <dbReference type="SAM" id="SignalP"/>
    </source>
</evidence>
<keyword evidence="13" id="KW-1015">Disulfide bond</keyword>
<dbReference type="PROSITE" id="PS00108">
    <property type="entry name" value="PROTEIN_KINASE_ST"/>
    <property type="match status" value="1"/>
</dbReference>
<gene>
    <name evidence="25" type="primary">LOC110767936</name>
</gene>
<evidence type="ECO:0000256" key="5">
    <source>
        <dbReference type="ARBA" id="ARBA00022692"/>
    </source>
</evidence>
<dbReference type="Gene3D" id="3.30.200.20">
    <property type="entry name" value="Phosphorylase Kinase, domain 1"/>
    <property type="match status" value="1"/>
</dbReference>
<keyword evidence="24" id="KW-1185">Reference proteome</keyword>
<evidence type="ECO:0000256" key="12">
    <source>
        <dbReference type="ARBA" id="ARBA00023136"/>
    </source>
</evidence>
<feature type="chain" id="PRO_5027694995" description="Receptor-like serine/threonine-protein kinase" evidence="21">
    <location>
        <begin position="25"/>
        <end position="809"/>
    </location>
</feature>
<dbReference type="GO" id="GO:0005524">
    <property type="term" value="F:ATP binding"/>
    <property type="evidence" value="ECO:0007669"/>
    <property type="project" value="UniProtKB-UniRule"/>
</dbReference>
<evidence type="ECO:0000256" key="11">
    <source>
        <dbReference type="ARBA" id="ARBA00022989"/>
    </source>
</evidence>
<evidence type="ECO:0000256" key="7">
    <source>
        <dbReference type="ARBA" id="ARBA00022734"/>
    </source>
</evidence>
<dbReference type="FunFam" id="3.30.200.20:FF:000059">
    <property type="entry name" value="S-receptor-like serine/threonine-protein kinase"/>
    <property type="match status" value="1"/>
</dbReference>
<dbReference type="Pfam" id="PF01453">
    <property type="entry name" value="B_lectin"/>
    <property type="match status" value="1"/>
</dbReference>
<evidence type="ECO:0000256" key="15">
    <source>
        <dbReference type="ARBA" id="ARBA00023180"/>
    </source>
</evidence>
<evidence type="ECO:0000256" key="13">
    <source>
        <dbReference type="ARBA" id="ARBA00023157"/>
    </source>
</evidence>
<feature type="domain" description="Protein kinase" evidence="22">
    <location>
        <begin position="513"/>
        <end position="788"/>
    </location>
</feature>
<dbReference type="GO" id="GO:0030246">
    <property type="term" value="F:carbohydrate binding"/>
    <property type="evidence" value="ECO:0007669"/>
    <property type="project" value="UniProtKB-KW"/>
</dbReference>
<evidence type="ECO:0000256" key="18">
    <source>
        <dbReference type="PIRNR" id="PIRNR000641"/>
    </source>
</evidence>
<evidence type="ECO:0000256" key="6">
    <source>
        <dbReference type="ARBA" id="ARBA00022729"/>
    </source>
</evidence>
<evidence type="ECO:0000259" key="23">
    <source>
        <dbReference type="PROSITE" id="PS50927"/>
    </source>
</evidence>
<feature type="binding site" evidence="19">
    <location>
        <position position="543"/>
    </location>
    <ligand>
        <name>ATP</name>
        <dbReference type="ChEBI" id="CHEBI:30616"/>
    </ligand>
</feature>
<evidence type="ECO:0000256" key="4">
    <source>
        <dbReference type="ARBA" id="ARBA00022679"/>
    </source>
</evidence>
<keyword evidence="11 20" id="KW-1133">Transmembrane helix</keyword>
<name>A0A6P5TIP9_PRUAV</name>
<sequence length="809" mass="91181">MAFQLPYCLCFLLTLLQMPFHTTSQTYNNISLGSALTAQDDNSSWLSPSGEFAFGFQKIGNDGGFILAIWFNKIPERSIVWSANGNNLVQKGSTVELTADGQFMLNDIANGTQMFIAEQAAATGVAYAAMLDSGNFVLANRNSINLWESFNHPTDTILPTQTLNRNSTLYGSYTKTNYSKGRFLFTLESKGILALYTANFPFESPNFRYWATQTEGVGFQVIFNESGYIYLTDINGSLLSMVSNKEVSMHDYYQRATLDFDGVLRHYIYPKSNGSSVGKGTRNWSTVSFKPPNICTAISEKIGGGACGFNSLCKHEDEGQIICQCPQNYTYIDTNDERKGCKQNFVPQNCDETSPETHHFGFQEMLYTDWPNGDYEHFLKVNEDFCRQSCLSDCFCAVAVFDKATGGCLKKGIPLSNGRIDKGVGWISLIKVRIDNSTYRQEVPRARKKENSALILVGSVLMIIISYLIVSLITYLFASHIYSKQAKVSKLYPVVHSINLKCFTYMELKEATNKFKEELGRGAFATVFKGVLASDNGRSVAVKRLDSMVRENDLEFKAEVSAIGRTNHRNLVQLLGFCNEGQHRILVYEFMTNGSLASFLFGESMPSWDQRREISLGTARGLLYLHEECSSQIIHCDIKPQNILLDDSFTARIADFGVAKLLQTDQTRTTTRFRGTKGYMAPEWFKSSPVTVKVDVYSFGILLLEIICCRKHYEPKIEDEDQMILADWAYACYKKKTLHLLLENDNGEEIGDIKMMEKYAMIAFWCIQEDPSLRPTMKNVTQMLEGTIEVSVPPNPSSLYVNQSDRSYY</sequence>
<dbReference type="EC" id="2.7.11.1" evidence="18"/>
<proteinExistence type="inferred from homology"/>
<dbReference type="PROSITE" id="PS50927">
    <property type="entry name" value="BULB_LECTIN"/>
    <property type="match status" value="1"/>
</dbReference>
<keyword evidence="15" id="KW-0325">Glycoprotein</keyword>
<keyword evidence="12 20" id="KW-0472">Membrane</keyword>
<dbReference type="GO" id="GO:0016020">
    <property type="term" value="C:membrane"/>
    <property type="evidence" value="ECO:0007669"/>
    <property type="project" value="UniProtKB-SubCell"/>
</dbReference>
<dbReference type="InterPro" id="IPR017441">
    <property type="entry name" value="Protein_kinase_ATP_BS"/>
</dbReference>
<dbReference type="PIRSF" id="PIRSF000641">
    <property type="entry name" value="SRK"/>
    <property type="match status" value="1"/>
</dbReference>
<dbReference type="GO" id="GO:0004674">
    <property type="term" value="F:protein serine/threonine kinase activity"/>
    <property type="evidence" value="ECO:0007669"/>
    <property type="project" value="UniProtKB-KW"/>
</dbReference>
<organism evidence="24 25">
    <name type="scientific">Prunus avium</name>
    <name type="common">Cherry</name>
    <name type="synonym">Cerasus avium</name>
    <dbReference type="NCBI Taxonomy" id="42229"/>
    <lineage>
        <taxon>Eukaryota</taxon>
        <taxon>Viridiplantae</taxon>
        <taxon>Streptophyta</taxon>
        <taxon>Embryophyta</taxon>
        <taxon>Tracheophyta</taxon>
        <taxon>Spermatophyta</taxon>
        <taxon>Magnoliopsida</taxon>
        <taxon>eudicotyledons</taxon>
        <taxon>Gunneridae</taxon>
        <taxon>Pentapetalae</taxon>
        <taxon>rosids</taxon>
        <taxon>fabids</taxon>
        <taxon>Rosales</taxon>
        <taxon>Rosaceae</taxon>
        <taxon>Amygdaloideae</taxon>
        <taxon>Amygdaleae</taxon>
        <taxon>Prunus</taxon>
    </lineage>
</organism>
<evidence type="ECO:0000256" key="19">
    <source>
        <dbReference type="PROSITE-ProRule" id="PRU10141"/>
    </source>
</evidence>
<comment type="catalytic activity">
    <reaction evidence="16 18">
        <text>L-threonyl-[protein] + ATP = O-phospho-L-threonyl-[protein] + ADP + H(+)</text>
        <dbReference type="Rhea" id="RHEA:46608"/>
        <dbReference type="Rhea" id="RHEA-COMP:11060"/>
        <dbReference type="Rhea" id="RHEA-COMP:11605"/>
        <dbReference type="ChEBI" id="CHEBI:15378"/>
        <dbReference type="ChEBI" id="CHEBI:30013"/>
        <dbReference type="ChEBI" id="CHEBI:30616"/>
        <dbReference type="ChEBI" id="CHEBI:61977"/>
        <dbReference type="ChEBI" id="CHEBI:456216"/>
        <dbReference type="EC" id="2.7.11.1"/>
    </reaction>
</comment>
<evidence type="ECO:0000256" key="10">
    <source>
        <dbReference type="ARBA" id="ARBA00022840"/>
    </source>
</evidence>
<dbReference type="InterPro" id="IPR000719">
    <property type="entry name" value="Prot_kinase_dom"/>
</dbReference>
<evidence type="ECO:0000256" key="20">
    <source>
        <dbReference type="SAM" id="Phobius"/>
    </source>
</evidence>
<dbReference type="AlphaFoldDB" id="A0A6P5TIP9"/>
<evidence type="ECO:0000313" key="24">
    <source>
        <dbReference type="Proteomes" id="UP000515124"/>
    </source>
</evidence>
<keyword evidence="7" id="KW-0430">Lectin</keyword>
<dbReference type="PROSITE" id="PS00107">
    <property type="entry name" value="PROTEIN_KINASE_ATP"/>
    <property type="match status" value="1"/>
</dbReference>
<dbReference type="KEGG" id="pavi:110767936"/>
<accession>A0A6P5TIP9</accession>
<dbReference type="InterPro" id="IPR051343">
    <property type="entry name" value="G-type_lectin_kinases/EP1-like"/>
</dbReference>
<keyword evidence="4 18" id="KW-0808">Transferase</keyword>
<feature type="domain" description="Bulb-type lectin" evidence="23">
    <location>
        <begin position="27"/>
        <end position="151"/>
    </location>
</feature>
<dbReference type="SMART" id="SM00220">
    <property type="entry name" value="S_TKc"/>
    <property type="match status" value="1"/>
</dbReference>
<keyword evidence="9 18" id="KW-0418">Kinase</keyword>
<feature type="transmembrane region" description="Helical" evidence="20">
    <location>
        <begin position="453"/>
        <end position="478"/>
    </location>
</feature>
<dbReference type="Pfam" id="PF00069">
    <property type="entry name" value="Pkinase"/>
    <property type="match status" value="1"/>
</dbReference>
<dbReference type="RefSeq" id="XP_021827293.1">
    <property type="nucleotide sequence ID" value="XM_021971601.1"/>
</dbReference>
<dbReference type="SMART" id="SM00108">
    <property type="entry name" value="B_lectin"/>
    <property type="match status" value="1"/>
</dbReference>
<dbReference type="InterPro" id="IPR011009">
    <property type="entry name" value="Kinase-like_dom_sf"/>
</dbReference>
<evidence type="ECO:0000259" key="22">
    <source>
        <dbReference type="PROSITE" id="PS50011"/>
    </source>
</evidence>
<dbReference type="FunFam" id="2.90.10.30:FF:000001">
    <property type="entry name" value="Serine/threonine-protein kinase"/>
    <property type="match status" value="1"/>
</dbReference>
<dbReference type="FunFam" id="1.10.510.10:FF:000237">
    <property type="entry name" value="G-type lectin S-receptor-like serine/threonine-protein kinase"/>
    <property type="match status" value="1"/>
</dbReference>
<dbReference type="Gene3D" id="1.10.510.10">
    <property type="entry name" value="Transferase(Phosphotransferase) domain 1"/>
    <property type="match status" value="1"/>
</dbReference>
<evidence type="ECO:0000256" key="14">
    <source>
        <dbReference type="ARBA" id="ARBA00023170"/>
    </source>
</evidence>
<keyword evidence="14" id="KW-0675">Receptor</keyword>
<comment type="catalytic activity">
    <reaction evidence="17 18">
        <text>L-seryl-[protein] + ATP = O-phospho-L-seryl-[protein] + ADP + H(+)</text>
        <dbReference type="Rhea" id="RHEA:17989"/>
        <dbReference type="Rhea" id="RHEA-COMP:9863"/>
        <dbReference type="Rhea" id="RHEA-COMP:11604"/>
        <dbReference type="ChEBI" id="CHEBI:15378"/>
        <dbReference type="ChEBI" id="CHEBI:29999"/>
        <dbReference type="ChEBI" id="CHEBI:30616"/>
        <dbReference type="ChEBI" id="CHEBI:83421"/>
        <dbReference type="ChEBI" id="CHEBI:456216"/>
        <dbReference type="EC" id="2.7.11.1"/>
    </reaction>
</comment>
<reference evidence="25" key="1">
    <citation type="submission" date="2025-08" db="UniProtKB">
        <authorList>
            <consortium name="RefSeq"/>
        </authorList>
    </citation>
    <scope>IDENTIFICATION</scope>
</reference>
<dbReference type="SUPFAM" id="SSF51110">
    <property type="entry name" value="alpha-D-mannose-specific plant lectins"/>
    <property type="match status" value="1"/>
</dbReference>
<keyword evidence="5 20" id="KW-0812">Transmembrane</keyword>
<dbReference type="CDD" id="cd01098">
    <property type="entry name" value="PAN_AP_plant"/>
    <property type="match status" value="1"/>
</dbReference>
<dbReference type="Proteomes" id="UP000515124">
    <property type="component" value="Unplaced"/>
</dbReference>
<dbReference type="PROSITE" id="PS50011">
    <property type="entry name" value="PROTEIN_KINASE_DOM"/>
    <property type="match status" value="1"/>
</dbReference>
<evidence type="ECO:0000256" key="17">
    <source>
        <dbReference type="ARBA" id="ARBA00048679"/>
    </source>
</evidence>
<dbReference type="InterPro" id="IPR008271">
    <property type="entry name" value="Ser/Thr_kinase_AS"/>
</dbReference>
<keyword evidence="10 18" id="KW-0067">ATP-binding</keyword>
<dbReference type="InterPro" id="IPR001480">
    <property type="entry name" value="Bulb-type_lectin_dom"/>
</dbReference>
<protein>
    <recommendedName>
        <fullName evidence="18">Receptor-like serine/threonine-protein kinase</fullName>
        <ecNumber evidence="18">2.7.11.1</ecNumber>
    </recommendedName>
</protein>
<dbReference type="InterPro" id="IPR036426">
    <property type="entry name" value="Bulb-type_lectin_dom_sf"/>
</dbReference>
<dbReference type="FunFam" id="2.90.10.10:FF:000013">
    <property type="entry name" value="G-type lectin S-receptor-like serine/threonine-protein kinase LECRK1"/>
    <property type="match status" value="1"/>
</dbReference>
<dbReference type="InterPro" id="IPR024171">
    <property type="entry name" value="SRK-like_kinase"/>
</dbReference>
<keyword evidence="2 18" id="KW-0723">Serine/threonine-protein kinase</keyword>
<feature type="signal peptide" evidence="21">
    <location>
        <begin position="1"/>
        <end position="24"/>
    </location>
</feature>
<dbReference type="GeneID" id="110767936"/>
<dbReference type="Gene3D" id="2.90.10.10">
    <property type="entry name" value="Bulb-type lectin domain"/>
    <property type="match status" value="2"/>
</dbReference>